<comment type="similarity">
    <text evidence="2 5">Belongs to the citrate synthase family.</text>
</comment>
<dbReference type="GO" id="GO:0006099">
    <property type="term" value="P:tricarboxylic acid cycle"/>
    <property type="evidence" value="ECO:0007669"/>
    <property type="project" value="UniProtKB-UniPathway"/>
</dbReference>
<evidence type="ECO:0000256" key="3">
    <source>
        <dbReference type="ARBA" id="ARBA00012972"/>
    </source>
</evidence>
<dbReference type="EC" id="2.3.3.16" evidence="3"/>
<keyword evidence="7" id="KW-1185">Reference proteome</keyword>
<keyword evidence="6" id="KW-0012">Acyltransferase</keyword>
<dbReference type="InterPro" id="IPR002020">
    <property type="entry name" value="Citrate_synthase"/>
</dbReference>
<sequence length="402" mass="44901">MANEKDEVLFSITKEQLETGLRGYPVGYCTSSSVDPMKGLFYVGKPVSEMTEWQPERVMFLLLFGFDGSPKEIEEFSKEIKERSKLSNELKEAIWKLPRKAHPMRLFSIALLLLGTFEGTSDWREDCLNVVAKVPLLAAEIIHHHAGWGPVKPVDPKLGYMQNFTQMLSVPGANYENLAEAFRLFNILHYDHGGGNLSTFIGKAVSSSLEDMYGSLAAAMCALAGPRHGRANQDCLEFVQQALEVLGEGADEAQVEQYIRNRLDKNELIFGFGHAVLRVEDPRAQVFYQLAERKYGKNPLVKIATMIRKCGKKVLSENPKISDPNPNVDAISGVVLSAAGFPYPHYFTLLFGTSRAVGIARQIVHDRVEARDGKGTPIVRPKYLYKAPTPQVFGFREMNLSK</sequence>
<dbReference type="GO" id="GO:0005975">
    <property type="term" value="P:carbohydrate metabolic process"/>
    <property type="evidence" value="ECO:0007669"/>
    <property type="project" value="TreeGrafter"/>
</dbReference>
<dbReference type="InterPro" id="IPR016142">
    <property type="entry name" value="Citrate_synth-like_lrg_a-sub"/>
</dbReference>
<comment type="pathway">
    <text evidence="1">Carbohydrate metabolism; tricarboxylic acid cycle; isocitrate from oxaloacetate: step 1/2.</text>
</comment>
<dbReference type="AlphaFoldDB" id="A0A0H5DPG0"/>
<keyword evidence="4 5" id="KW-0808">Transferase</keyword>
<name>A0A0H5DPG0_9BACT</name>
<gene>
    <name evidence="6" type="primary">gltA</name>
    <name evidence="6" type="ORF">ELAC_0976</name>
</gene>
<proteinExistence type="inferred from homology"/>
<dbReference type="Proteomes" id="UP000220251">
    <property type="component" value="Unassembled WGS sequence"/>
</dbReference>
<dbReference type="GO" id="GO:0036440">
    <property type="term" value="F:citrate synthase activity"/>
    <property type="evidence" value="ECO:0007669"/>
    <property type="project" value="UniProtKB-EC"/>
</dbReference>
<dbReference type="UniPathway" id="UPA00223"/>
<evidence type="ECO:0000313" key="7">
    <source>
        <dbReference type="Proteomes" id="UP000220251"/>
    </source>
</evidence>
<dbReference type="InterPro" id="IPR036969">
    <property type="entry name" value="Citrate_synthase_sf"/>
</dbReference>
<evidence type="ECO:0000256" key="1">
    <source>
        <dbReference type="ARBA" id="ARBA00004751"/>
    </source>
</evidence>
<dbReference type="PANTHER" id="PTHR11739">
    <property type="entry name" value="CITRATE SYNTHASE"/>
    <property type="match status" value="1"/>
</dbReference>
<dbReference type="OrthoDB" id="9800864at2"/>
<dbReference type="InterPro" id="IPR019810">
    <property type="entry name" value="Citrate_synthase_AS"/>
</dbReference>
<dbReference type="EMBL" id="CWGJ01000011">
    <property type="protein sequence ID" value="CRX38322.1"/>
    <property type="molecule type" value="Genomic_DNA"/>
</dbReference>
<dbReference type="SUPFAM" id="SSF48256">
    <property type="entry name" value="Citrate synthase"/>
    <property type="match status" value="1"/>
</dbReference>
<dbReference type="RefSeq" id="WP_098038165.1">
    <property type="nucleotide sequence ID" value="NZ_CWGJ01000011.1"/>
</dbReference>
<evidence type="ECO:0000256" key="2">
    <source>
        <dbReference type="ARBA" id="ARBA00010566"/>
    </source>
</evidence>
<accession>A0A0H5DPG0</accession>
<dbReference type="InterPro" id="IPR016143">
    <property type="entry name" value="Citrate_synth-like_sm_a-sub"/>
</dbReference>
<reference evidence="7" key="1">
    <citation type="submission" date="2015-06" db="EMBL/GenBank/DDBJ databases">
        <authorList>
            <person name="Bertelli C."/>
        </authorList>
    </citation>
    <scope>NUCLEOTIDE SEQUENCE [LARGE SCALE GENOMIC DNA]</scope>
    <source>
        <strain evidence="7">CRIB-30</strain>
    </source>
</reference>
<evidence type="ECO:0000256" key="5">
    <source>
        <dbReference type="RuleBase" id="RU003406"/>
    </source>
</evidence>
<dbReference type="Gene3D" id="1.10.580.10">
    <property type="entry name" value="Citrate Synthase, domain 1"/>
    <property type="match status" value="1"/>
</dbReference>
<protein>
    <recommendedName>
        <fullName evidence="3">citrate synthase (unknown stereospecificity)</fullName>
        <ecNumber evidence="3">2.3.3.16</ecNumber>
    </recommendedName>
</protein>
<dbReference type="Gene3D" id="1.10.230.10">
    <property type="entry name" value="Cytochrome P450-Terp, domain 2"/>
    <property type="match status" value="1"/>
</dbReference>
<dbReference type="PANTHER" id="PTHR11739:SF8">
    <property type="entry name" value="CITRATE SYNTHASE, MITOCHONDRIAL"/>
    <property type="match status" value="1"/>
</dbReference>
<dbReference type="NCBIfam" id="NF007128">
    <property type="entry name" value="PRK09569.1"/>
    <property type="match status" value="1"/>
</dbReference>
<dbReference type="PROSITE" id="PS00480">
    <property type="entry name" value="CITRATE_SYNTHASE"/>
    <property type="match status" value="1"/>
</dbReference>
<dbReference type="Pfam" id="PF00285">
    <property type="entry name" value="Citrate_synt"/>
    <property type="match status" value="1"/>
</dbReference>
<evidence type="ECO:0000313" key="6">
    <source>
        <dbReference type="EMBL" id="CRX38322.1"/>
    </source>
</evidence>
<evidence type="ECO:0000256" key="4">
    <source>
        <dbReference type="ARBA" id="ARBA00022679"/>
    </source>
</evidence>
<dbReference type="PRINTS" id="PR00143">
    <property type="entry name" value="CITRTSNTHASE"/>
</dbReference>
<organism evidence="6 7">
    <name type="scientific">Estrella lausannensis</name>
    <dbReference type="NCBI Taxonomy" id="483423"/>
    <lineage>
        <taxon>Bacteria</taxon>
        <taxon>Pseudomonadati</taxon>
        <taxon>Chlamydiota</taxon>
        <taxon>Chlamydiia</taxon>
        <taxon>Parachlamydiales</taxon>
        <taxon>Candidatus Criblamydiaceae</taxon>
        <taxon>Estrella</taxon>
    </lineage>
</organism>